<feature type="chain" id="PRO_5046623925" evidence="1">
    <location>
        <begin position="23"/>
        <end position="341"/>
    </location>
</feature>
<dbReference type="CDD" id="cd07383">
    <property type="entry name" value="MPP_Dcr2"/>
    <property type="match status" value="1"/>
</dbReference>
<dbReference type="InterPro" id="IPR004843">
    <property type="entry name" value="Calcineurin-like_PHP"/>
</dbReference>
<reference evidence="3 4" key="1">
    <citation type="submission" date="2022-03" db="EMBL/GenBank/DDBJ databases">
        <title>Parabacteroides sp. nov. isolated from swine feces.</title>
        <authorList>
            <person name="Bak J.E."/>
        </authorList>
    </citation>
    <scope>NUCLEOTIDE SEQUENCE [LARGE SCALE GENOMIC DNA]</scope>
    <source>
        <strain evidence="3 4">AGMB00274</strain>
    </source>
</reference>
<dbReference type="InterPro" id="IPR011230">
    <property type="entry name" value="PAP14/16/28/29"/>
</dbReference>
<accession>A0ABT0C592</accession>
<sequence>MKVRKLILGFMATAFLGIAAWAQKPVLKFHADSKKFKIVQFTDLHLKWQDERSEVAYERINQVLDEEKPDLVVFTGDIIYSQPAKDNLRRVLKTVSDRKIPFSIVFGNHDHEQGTPHQELLEVAQSLPYNLTADEVPEISGDGNYVLAVRSSDDKKDAAVLYCFDSNAYSSIKGIDGYDYIKFDQIDWYRSRSQAFTEANGGTPLLSLAFFHIPLPEYHQAIADENATVYGIRREKACAPALNSGLFTAMKEQGDVKGVFVGHDHDNDYAVYWQGILLAYGRFSGGPTEYNHLPNGARIIELDEASGKYATWIRTKRGVEQYTIFPDSYVNVMLQIYFTPI</sequence>
<comment type="caution">
    <text evidence="3">The sequence shown here is derived from an EMBL/GenBank/DDBJ whole genome shotgun (WGS) entry which is preliminary data.</text>
</comment>
<dbReference type="InterPro" id="IPR029052">
    <property type="entry name" value="Metallo-depent_PP-like"/>
</dbReference>
<evidence type="ECO:0000256" key="1">
    <source>
        <dbReference type="SAM" id="SignalP"/>
    </source>
</evidence>
<organism evidence="3 4">
    <name type="scientific">Parabacteroides faecalis</name>
    <dbReference type="NCBI Taxonomy" id="2924040"/>
    <lineage>
        <taxon>Bacteria</taxon>
        <taxon>Pseudomonadati</taxon>
        <taxon>Bacteroidota</taxon>
        <taxon>Bacteroidia</taxon>
        <taxon>Bacteroidales</taxon>
        <taxon>Tannerellaceae</taxon>
        <taxon>Parabacteroides</taxon>
    </lineage>
</organism>
<dbReference type="PIRSF" id="PIRSF030250">
    <property type="entry name" value="Ptase_At2g46880"/>
    <property type="match status" value="1"/>
</dbReference>
<keyword evidence="1" id="KW-0732">Signal</keyword>
<dbReference type="RefSeq" id="WP_243326505.1">
    <property type="nucleotide sequence ID" value="NZ_JAKZMM010000060.1"/>
</dbReference>
<dbReference type="PANTHER" id="PTHR32440:SF11">
    <property type="entry name" value="METALLOPHOSPHOESTERASE DOMAIN-CONTAINING PROTEIN"/>
    <property type="match status" value="1"/>
</dbReference>
<protein>
    <submittedName>
        <fullName evidence="3">Metallophosphoesterase family protein</fullName>
    </submittedName>
</protein>
<feature type="domain" description="Calcineurin-like phosphoesterase" evidence="2">
    <location>
        <begin position="36"/>
        <end position="266"/>
    </location>
</feature>
<evidence type="ECO:0000313" key="4">
    <source>
        <dbReference type="Proteomes" id="UP001165444"/>
    </source>
</evidence>
<dbReference type="Proteomes" id="UP001165444">
    <property type="component" value="Unassembled WGS sequence"/>
</dbReference>
<proteinExistence type="predicted"/>
<feature type="signal peptide" evidence="1">
    <location>
        <begin position="1"/>
        <end position="22"/>
    </location>
</feature>
<name>A0ABT0C592_9BACT</name>
<dbReference type="PANTHER" id="PTHR32440">
    <property type="entry name" value="PHOSPHATASE DCR2-RELATED-RELATED"/>
    <property type="match status" value="1"/>
</dbReference>
<dbReference type="EMBL" id="JAKZMM010000060">
    <property type="protein sequence ID" value="MCJ2382184.1"/>
    <property type="molecule type" value="Genomic_DNA"/>
</dbReference>
<gene>
    <name evidence="3" type="ORF">MUN53_16475</name>
</gene>
<dbReference type="Gene3D" id="3.60.21.10">
    <property type="match status" value="1"/>
</dbReference>
<keyword evidence="4" id="KW-1185">Reference proteome</keyword>
<evidence type="ECO:0000313" key="3">
    <source>
        <dbReference type="EMBL" id="MCJ2382184.1"/>
    </source>
</evidence>
<dbReference type="Pfam" id="PF00149">
    <property type="entry name" value="Metallophos"/>
    <property type="match status" value="1"/>
</dbReference>
<evidence type="ECO:0000259" key="2">
    <source>
        <dbReference type="Pfam" id="PF00149"/>
    </source>
</evidence>
<dbReference type="SUPFAM" id="SSF56300">
    <property type="entry name" value="Metallo-dependent phosphatases"/>
    <property type="match status" value="1"/>
</dbReference>